<evidence type="ECO:0000256" key="7">
    <source>
        <dbReference type="ARBA" id="ARBA00023136"/>
    </source>
</evidence>
<keyword evidence="6 9" id="KW-1133">Transmembrane helix</keyword>
<evidence type="ECO:0000256" key="2">
    <source>
        <dbReference type="ARBA" id="ARBA00022448"/>
    </source>
</evidence>
<keyword evidence="5 9" id="KW-0812">Transmembrane</keyword>
<keyword evidence="4" id="KW-0997">Cell inner membrane</keyword>
<name>A0ABU0FM44_9HYPH</name>
<keyword evidence="2" id="KW-0813">Transport</keyword>
<evidence type="ECO:0000256" key="3">
    <source>
        <dbReference type="ARBA" id="ARBA00022475"/>
    </source>
</evidence>
<dbReference type="RefSeq" id="WP_307434342.1">
    <property type="nucleotide sequence ID" value="NZ_JAUSVK010000001.1"/>
</dbReference>
<proteinExistence type="inferred from homology"/>
<reference evidence="10 11" key="1">
    <citation type="submission" date="2023-07" db="EMBL/GenBank/DDBJ databases">
        <title>Genomic Encyclopedia of Type Strains, Phase IV (KMG-IV): sequencing the most valuable type-strain genomes for metagenomic binning, comparative biology and taxonomic classification.</title>
        <authorList>
            <person name="Goeker M."/>
        </authorList>
    </citation>
    <scope>NUCLEOTIDE SEQUENCE [LARGE SCALE GENOMIC DNA]</scope>
    <source>
        <strain evidence="10 11">DSM 5896</strain>
    </source>
</reference>
<keyword evidence="7 9" id="KW-0472">Membrane</keyword>
<dbReference type="PANTHER" id="PTHR30574:SF1">
    <property type="entry name" value="SULPHUR TRANSPORT DOMAIN-CONTAINING PROTEIN"/>
    <property type="match status" value="1"/>
</dbReference>
<protein>
    <submittedName>
        <fullName evidence="10">Membrane protein YedE/YeeE</fullName>
    </submittedName>
</protein>
<gene>
    <name evidence="10" type="ORF">J3R73_005328</name>
</gene>
<evidence type="ECO:0000313" key="10">
    <source>
        <dbReference type="EMBL" id="MDQ0395536.1"/>
    </source>
</evidence>
<feature type="transmembrane region" description="Helical" evidence="9">
    <location>
        <begin position="74"/>
        <end position="93"/>
    </location>
</feature>
<dbReference type="EMBL" id="JAUSVK010000001">
    <property type="protein sequence ID" value="MDQ0395536.1"/>
    <property type="molecule type" value="Genomic_DNA"/>
</dbReference>
<comment type="similarity">
    <text evidence="8">Belongs to the TsuA/YedE (TC 9.B.102) family.</text>
</comment>
<feature type="transmembrane region" description="Helical" evidence="9">
    <location>
        <begin position="114"/>
        <end position="134"/>
    </location>
</feature>
<keyword evidence="3" id="KW-1003">Cell membrane</keyword>
<evidence type="ECO:0000256" key="8">
    <source>
        <dbReference type="ARBA" id="ARBA00035655"/>
    </source>
</evidence>
<evidence type="ECO:0000256" key="6">
    <source>
        <dbReference type="ARBA" id="ARBA00022989"/>
    </source>
</evidence>
<evidence type="ECO:0000313" key="11">
    <source>
        <dbReference type="Proteomes" id="UP001237448"/>
    </source>
</evidence>
<feature type="transmembrane region" description="Helical" evidence="9">
    <location>
        <begin position="45"/>
        <end position="68"/>
    </location>
</feature>
<dbReference type="InterPro" id="IPR007272">
    <property type="entry name" value="Sulf_transp_TsuA/YedE"/>
</dbReference>
<organism evidence="10 11">
    <name type="scientific">Labrys monachus</name>
    <dbReference type="NCBI Taxonomy" id="217067"/>
    <lineage>
        <taxon>Bacteria</taxon>
        <taxon>Pseudomonadati</taxon>
        <taxon>Pseudomonadota</taxon>
        <taxon>Alphaproteobacteria</taxon>
        <taxon>Hyphomicrobiales</taxon>
        <taxon>Xanthobacteraceae</taxon>
        <taxon>Labrys</taxon>
    </lineage>
</organism>
<evidence type="ECO:0000256" key="4">
    <source>
        <dbReference type="ARBA" id="ARBA00022519"/>
    </source>
</evidence>
<feature type="transmembrane region" description="Helical" evidence="9">
    <location>
        <begin position="6"/>
        <end position="24"/>
    </location>
</feature>
<sequence length="135" mass="13139">MSAYWPSLLGGMLLGLSASLLLVLDGRIAGISGIVGRLLLGRRAALNAAFVAGLVAGPFAYAALFGALPALTVAAAWPVILAAGLLVGVGSRMGSGCTSGHGILGLARLSPRSIAATATFLAAGILTATLGGLLG</sequence>
<comment type="subcellular location">
    <subcellularLocation>
        <location evidence="1">Cell inner membrane</location>
        <topology evidence="1">Multi-pass membrane protein</topology>
    </subcellularLocation>
</comment>
<evidence type="ECO:0000256" key="5">
    <source>
        <dbReference type="ARBA" id="ARBA00022692"/>
    </source>
</evidence>
<dbReference type="Proteomes" id="UP001237448">
    <property type="component" value="Unassembled WGS sequence"/>
</dbReference>
<evidence type="ECO:0000256" key="9">
    <source>
        <dbReference type="SAM" id="Phobius"/>
    </source>
</evidence>
<accession>A0ABU0FM44</accession>
<evidence type="ECO:0000256" key="1">
    <source>
        <dbReference type="ARBA" id="ARBA00004429"/>
    </source>
</evidence>
<dbReference type="PANTHER" id="PTHR30574">
    <property type="entry name" value="INNER MEMBRANE PROTEIN YEDE"/>
    <property type="match status" value="1"/>
</dbReference>
<keyword evidence="11" id="KW-1185">Reference proteome</keyword>
<comment type="caution">
    <text evidence="10">The sequence shown here is derived from an EMBL/GenBank/DDBJ whole genome shotgun (WGS) entry which is preliminary data.</text>
</comment>